<protein>
    <recommendedName>
        <fullName evidence="4">Sulfocyanin (SoxE) domain-containing protein</fullName>
    </recommendedName>
</protein>
<evidence type="ECO:0000256" key="1">
    <source>
        <dbReference type="ARBA" id="ARBA00022723"/>
    </source>
</evidence>
<dbReference type="InterPro" id="IPR033138">
    <property type="entry name" value="Cu_oxidase_CS"/>
</dbReference>
<dbReference type="Proteomes" id="UP000543556">
    <property type="component" value="Unassembled WGS sequence"/>
</dbReference>
<dbReference type="AlphaFoldDB" id="A0A7Y7IJR0"/>
<reference evidence="2 3" key="1">
    <citation type="submission" date="2020-02" db="EMBL/GenBank/DDBJ databases">
        <title>Genome sequence of strain AETb3-4.</title>
        <authorList>
            <person name="Gao J."/>
            <person name="Zhang X."/>
        </authorList>
    </citation>
    <scope>NUCLEOTIDE SEQUENCE [LARGE SCALE GENOMIC DNA]</scope>
    <source>
        <strain evidence="2 3">AETb3-4</strain>
    </source>
</reference>
<gene>
    <name evidence="2" type="ORF">G6034_17870</name>
</gene>
<dbReference type="Gene3D" id="2.60.40.420">
    <property type="entry name" value="Cupredoxins - blue copper proteins"/>
    <property type="match status" value="1"/>
</dbReference>
<evidence type="ECO:0008006" key="4">
    <source>
        <dbReference type="Google" id="ProtNLM"/>
    </source>
</evidence>
<sequence>MTPLSRSQLLVGVLATLALTVLSIAAVAFLGQQRIGAGLAGGTGCAAPGSAGTIVNVTTTDMAGPMMGGPGRMGGMGLTADHATVTHGSVRFLVTNVGRYTHEMVILPLTGEQMTGTRPIGGNGKIDEAGSLGEASATCAEGAGQGILPRTSGWVSVNLPPGRYELLCNFAGHYAAGMYTLLTVT</sequence>
<dbReference type="PROSITE" id="PS00079">
    <property type="entry name" value="MULTICOPPER_OXIDASE1"/>
    <property type="match status" value="1"/>
</dbReference>
<organism evidence="2 3">
    <name type="scientific">Arthrobacter wenxiniae</name>
    <dbReference type="NCBI Taxonomy" id="2713570"/>
    <lineage>
        <taxon>Bacteria</taxon>
        <taxon>Bacillati</taxon>
        <taxon>Actinomycetota</taxon>
        <taxon>Actinomycetes</taxon>
        <taxon>Micrococcales</taxon>
        <taxon>Micrococcaceae</taxon>
        <taxon>Arthrobacter</taxon>
    </lineage>
</organism>
<dbReference type="GO" id="GO:0046872">
    <property type="term" value="F:metal ion binding"/>
    <property type="evidence" value="ECO:0007669"/>
    <property type="project" value="UniProtKB-KW"/>
</dbReference>
<keyword evidence="3" id="KW-1185">Reference proteome</keyword>
<proteinExistence type="predicted"/>
<accession>A0A7Y7IJR0</accession>
<comment type="caution">
    <text evidence="2">The sequence shown here is derived from an EMBL/GenBank/DDBJ whole genome shotgun (WGS) entry which is preliminary data.</text>
</comment>
<dbReference type="EMBL" id="JAAMFM010000039">
    <property type="protein sequence ID" value="NVM96738.1"/>
    <property type="molecule type" value="Genomic_DNA"/>
</dbReference>
<dbReference type="RefSeq" id="WP_176636454.1">
    <property type="nucleotide sequence ID" value="NZ_JAAMFM010000039.1"/>
</dbReference>
<dbReference type="SUPFAM" id="SSF49503">
    <property type="entry name" value="Cupredoxins"/>
    <property type="match status" value="1"/>
</dbReference>
<dbReference type="InterPro" id="IPR008972">
    <property type="entry name" value="Cupredoxin"/>
</dbReference>
<keyword evidence="1" id="KW-0479">Metal-binding</keyword>
<evidence type="ECO:0000313" key="3">
    <source>
        <dbReference type="Proteomes" id="UP000543556"/>
    </source>
</evidence>
<name>A0A7Y7IJR0_9MICC</name>
<evidence type="ECO:0000313" key="2">
    <source>
        <dbReference type="EMBL" id="NVM96738.1"/>
    </source>
</evidence>